<evidence type="ECO:0000313" key="3">
    <source>
        <dbReference type="EMBL" id="HGQ64976.1"/>
    </source>
</evidence>
<accession>A0A7C4JK74</accession>
<reference evidence="3" key="1">
    <citation type="journal article" date="2020" name="mSystems">
        <title>Genome- and Community-Level Interaction Insights into Carbon Utilization and Element Cycling Functions of Hydrothermarchaeota in Hydrothermal Sediment.</title>
        <authorList>
            <person name="Zhou Z."/>
            <person name="Liu Y."/>
            <person name="Xu W."/>
            <person name="Pan J."/>
            <person name="Luo Z.H."/>
            <person name="Li M."/>
        </authorList>
    </citation>
    <scope>NUCLEOTIDE SEQUENCE [LARGE SCALE GENOMIC DNA]</scope>
    <source>
        <strain evidence="3">SpSt-637</strain>
        <strain evidence="2">SpSt-667</strain>
    </source>
</reference>
<evidence type="ECO:0000259" key="1">
    <source>
        <dbReference type="SMART" id="SM00852"/>
    </source>
</evidence>
<dbReference type="CDD" id="cd00885">
    <property type="entry name" value="cinA"/>
    <property type="match status" value="1"/>
</dbReference>
<dbReference type="InterPro" id="IPR001453">
    <property type="entry name" value="MoaB/Mog_dom"/>
</dbReference>
<sequence>MGVTGLENYTAWLFTLGTELTQGRVVNTNATFICRRLTLIGFNVVGVITLIDDVDLISRYLRIVLSWKPRVLITTGGLGPTYDDRTLEAIAKAVNKQLVINQEAFEMVKKRYEARGLDLTPERIKMAYLPEEAIPIPNSVGTAPGCWLEVENTSIIALPGVPKEMEVMWFSWVEPRLRLLGPNLHIVERLIVVEDVPEATMAPVIKVLIKLYPGVYIKTHPEISEIGKPVLKIYVMYSHRDEEQAKSTVLKVIQGISDKFMEMYGSKPKVIAVKEAGELTT</sequence>
<dbReference type="NCBIfam" id="NF002291">
    <property type="entry name" value="PRK01215.1"/>
    <property type="match status" value="1"/>
</dbReference>
<dbReference type="SMART" id="SM00852">
    <property type="entry name" value="MoCF_biosynth"/>
    <property type="match status" value="1"/>
</dbReference>
<evidence type="ECO:0000313" key="2">
    <source>
        <dbReference type="EMBL" id="HGQ36095.1"/>
    </source>
</evidence>
<dbReference type="Pfam" id="PF00994">
    <property type="entry name" value="MoCF_biosynth"/>
    <property type="match status" value="1"/>
</dbReference>
<name>A0A7C4JK74_9CREN</name>
<dbReference type="Gene3D" id="3.40.980.10">
    <property type="entry name" value="MoaB/Mog-like domain"/>
    <property type="match status" value="1"/>
</dbReference>
<organism evidence="3">
    <name type="scientific">Ignisphaera aggregans</name>
    <dbReference type="NCBI Taxonomy" id="334771"/>
    <lineage>
        <taxon>Archaea</taxon>
        <taxon>Thermoproteota</taxon>
        <taxon>Thermoprotei</taxon>
        <taxon>Desulfurococcales</taxon>
        <taxon>Desulfurococcaceae</taxon>
        <taxon>Ignisphaera</taxon>
    </lineage>
</organism>
<gene>
    <name evidence="3" type="ORF">ENU08_07010</name>
    <name evidence="2" type="ORF">ENU41_05390</name>
</gene>
<dbReference type="EMBL" id="DTBD01000064">
    <property type="protein sequence ID" value="HGQ64976.1"/>
    <property type="molecule type" value="Genomic_DNA"/>
</dbReference>
<protein>
    <submittedName>
        <fullName evidence="3">Nicotinamide mononucleotide deamidase-related protein</fullName>
    </submittedName>
</protein>
<dbReference type="PANTHER" id="PTHR13939:SF0">
    <property type="entry name" value="NMN AMIDOHYDROLASE-LIKE PROTEIN YFAY"/>
    <property type="match status" value="1"/>
</dbReference>
<dbReference type="AlphaFoldDB" id="A0A7C4JK74"/>
<dbReference type="SUPFAM" id="SSF53218">
    <property type="entry name" value="Molybdenum cofactor biosynthesis proteins"/>
    <property type="match status" value="1"/>
</dbReference>
<feature type="domain" description="MoaB/Mog" evidence="1">
    <location>
        <begin position="12"/>
        <end position="179"/>
    </location>
</feature>
<comment type="caution">
    <text evidence="3">The sequence shown here is derived from an EMBL/GenBank/DDBJ whole genome shotgun (WGS) entry which is preliminary data.</text>
</comment>
<dbReference type="InterPro" id="IPR036425">
    <property type="entry name" value="MoaB/Mog-like_dom_sf"/>
</dbReference>
<dbReference type="InterPro" id="IPR050101">
    <property type="entry name" value="CinA"/>
</dbReference>
<dbReference type="EMBL" id="DTCK01000034">
    <property type="protein sequence ID" value="HGQ36095.1"/>
    <property type="molecule type" value="Genomic_DNA"/>
</dbReference>
<proteinExistence type="predicted"/>
<dbReference type="PANTHER" id="PTHR13939">
    <property type="entry name" value="NICOTINAMIDE-NUCLEOTIDE AMIDOHYDROLASE PNCC"/>
    <property type="match status" value="1"/>
</dbReference>